<evidence type="ECO:0008006" key="5">
    <source>
        <dbReference type="Google" id="ProtNLM"/>
    </source>
</evidence>
<keyword evidence="2" id="KW-0812">Transmembrane</keyword>
<keyword evidence="2" id="KW-0472">Membrane</keyword>
<dbReference type="PROSITE" id="PS51257">
    <property type="entry name" value="PROKAR_LIPOPROTEIN"/>
    <property type="match status" value="1"/>
</dbReference>
<name>A0A370QQR3_9GAMM</name>
<keyword evidence="4" id="KW-1185">Reference proteome</keyword>
<evidence type="ECO:0000313" key="3">
    <source>
        <dbReference type="EMBL" id="RDK91079.1"/>
    </source>
</evidence>
<protein>
    <recommendedName>
        <fullName evidence="5">Lipoprotein</fullName>
    </recommendedName>
</protein>
<reference evidence="3 4" key="1">
    <citation type="submission" date="2018-07" db="EMBL/GenBank/DDBJ databases">
        <title>Genomic Encyclopedia of Type Strains, Phase IV (KMG-IV): sequencing the most valuable type-strain genomes for metagenomic binning, comparative biology and taxonomic classification.</title>
        <authorList>
            <person name="Goeker M."/>
        </authorList>
    </citation>
    <scope>NUCLEOTIDE SEQUENCE [LARGE SCALE GENOMIC DNA]</scope>
    <source>
        <strain evidence="3 4">DSM 103736</strain>
    </source>
</reference>
<gene>
    <name evidence="3" type="ORF">C8D90_105367</name>
</gene>
<dbReference type="AlphaFoldDB" id="A0A370QQR3"/>
<comment type="caution">
    <text evidence="3">The sequence shown here is derived from an EMBL/GenBank/DDBJ whole genome shotgun (WGS) entry which is preliminary data.</text>
</comment>
<sequence>MKKVQNFQGYGWGKAGIVLPLLAGIFLLAGCQNSNKWSDKSRSETVVTSSSSSTTVTPVPAPTPRSTQTAQSAPAPMPAPAPAPMPEPVSSPAERGRIGLCQSELASLQKISPKTYAAKKASFDNLIRSASVYTAVRGDINAQTKDTMDALYKYKTNQMCSEIERAVMDGLIRRGESVK</sequence>
<dbReference type="Proteomes" id="UP000254848">
    <property type="component" value="Unassembled WGS sequence"/>
</dbReference>
<feature type="region of interest" description="Disordered" evidence="1">
    <location>
        <begin position="36"/>
        <end position="94"/>
    </location>
</feature>
<proteinExistence type="predicted"/>
<evidence type="ECO:0000313" key="4">
    <source>
        <dbReference type="Proteomes" id="UP000254848"/>
    </source>
</evidence>
<accession>A0A370QQR3</accession>
<evidence type="ECO:0000256" key="2">
    <source>
        <dbReference type="SAM" id="Phobius"/>
    </source>
</evidence>
<feature type="transmembrane region" description="Helical" evidence="2">
    <location>
        <begin position="12"/>
        <end position="31"/>
    </location>
</feature>
<keyword evidence="2" id="KW-1133">Transmembrane helix</keyword>
<evidence type="ECO:0000256" key="1">
    <source>
        <dbReference type="SAM" id="MobiDB-lite"/>
    </source>
</evidence>
<feature type="compositionally biased region" description="Pro residues" evidence="1">
    <location>
        <begin position="75"/>
        <end position="89"/>
    </location>
</feature>
<organism evidence="3 4">
    <name type="scientific">Enterobacillus tribolii</name>
    <dbReference type="NCBI Taxonomy" id="1487935"/>
    <lineage>
        <taxon>Bacteria</taxon>
        <taxon>Pseudomonadati</taxon>
        <taxon>Pseudomonadota</taxon>
        <taxon>Gammaproteobacteria</taxon>
        <taxon>Enterobacterales</taxon>
        <taxon>Hafniaceae</taxon>
        <taxon>Enterobacillus</taxon>
    </lineage>
</organism>
<dbReference type="EMBL" id="QRAP01000005">
    <property type="protein sequence ID" value="RDK91079.1"/>
    <property type="molecule type" value="Genomic_DNA"/>
</dbReference>
<feature type="compositionally biased region" description="Low complexity" evidence="1">
    <location>
        <begin position="44"/>
        <end position="58"/>
    </location>
</feature>